<accession>A0A382H025</accession>
<comment type="subcellular location">
    <subcellularLocation>
        <location evidence="1">Cytoplasm</location>
    </subcellularLocation>
</comment>
<gene>
    <name evidence="11" type="ORF">METZ01_LOCUS233530</name>
</gene>
<protein>
    <recommendedName>
        <fullName evidence="12">Ferric uptake regulation protein</fullName>
    </recommendedName>
</protein>
<dbReference type="InterPro" id="IPR002481">
    <property type="entry name" value="FUR"/>
</dbReference>
<dbReference type="GO" id="GO:1900376">
    <property type="term" value="P:regulation of secondary metabolite biosynthetic process"/>
    <property type="evidence" value="ECO:0007669"/>
    <property type="project" value="TreeGrafter"/>
</dbReference>
<dbReference type="EMBL" id="UINC01058426">
    <property type="protein sequence ID" value="SVB80676.1"/>
    <property type="molecule type" value="Genomic_DNA"/>
</dbReference>
<dbReference type="Gene3D" id="1.10.10.10">
    <property type="entry name" value="Winged helix-like DNA-binding domain superfamily/Winged helix DNA-binding domain"/>
    <property type="match status" value="1"/>
</dbReference>
<dbReference type="CDD" id="cd07153">
    <property type="entry name" value="Fur_like"/>
    <property type="match status" value="1"/>
</dbReference>
<keyword evidence="9" id="KW-0238">DNA-binding</keyword>
<proteinExistence type="inferred from homology"/>
<dbReference type="GO" id="GO:0045892">
    <property type="term" value="P:negative regulation of DNA-templated transcription"/>
    <property type="evidence" value="ECO:0007669"/>
    <property type="project" value="TreeGrafter"/>
</dbReference>
<evidence type="ECO:0000256" key="8">
    <source>
        <dbReference type="ARBA" id="ARBA00023015"/>
    </source>
</evidence>
<comment type="subunit">
    <text evidence="3">Homodimer.</text>
</comment>
<organism evidence="11">
    <name type="scientific">marine metagenome</name>
    <dbReference type="NCBI Taxonomy" id="408172"/>
    <lineage>
        <taxon>unclassified sequences</taxon>
        <taxon>metagenomes</taxon>
        <taxon>ecological metagenomes</taxon>
    </lineage>
</organism>
<dbReference type="GO" id="GO:0003700">
    <property type="term" value="F:DNA-binding transcription factor activity"/>
    <property type="evidence" value="ECO:0007669"/>
    <property type="project" value="InterPro"/>
</dbReference>
<dbReference type="Pfam" id="PF01475">
    <property type="entry name" value="FUR"/>
    <property type="match status" value="1"/>
</dbReference>
<evidence type="ECO:0000256" key="4">
    <source>
        <dbReference type="ARBA" id="ARBA00022490"/>
    </source>
</evidence>
<evidence type="ECO:0000256" key="6">
    <source>
        <dbReference type="ARBA" id="ARBA00022723"/>
    </source>
</evidence>
<evidence type="ECO:0000256" key="2">
    <source>
        <dbReference type="ARBA" id="ARBA00007957"/>
    </source>
</evidence>
<evidence type="ECO:0000256" key="7">
    <source>
        <dbReference type="ARBA" id="ARBA00022833"/>
    </source>
</evidence>
<evidence type="ECO:0000256" key="10">
    <source>
        <dbReference type="ARBA" id="ARBA00023163"/>
    </source>
</evidence>
<evidence type="ECO:0000256" key="3">
    <source>
        <dbReference type="ARBA" id="ARBA00011738"/>
    </source>
</evidence>
<dbReference type="GO" id="GO:0005829">
    <property type="term" value="C:cytosol"/>
    <property type="evidence" value="ECO:0007669"/>
    <property type="project" value="TreeGrafter"/>
</dbReference>
<evidence type="ECO:0000313" key="11">
    <source>
        <dbReference type="EMBL" id="SVB80676.1"/>
    </source>
</evidence>
<dbReference type="PANTHER" id="PTHR33202">
    <property type="entry name" value="ZINC UPTAKE REGULATION PROTEIN"/>
    <property type="match status" value="1"/>
</dbReference>
<keyword evidence="10" id="KW-0804">Transcription</keyword>
<keyword evidence="6" id="KW-0479">Metal-binding</keyword>
<dbReference type="PANTHER" id="PTHR33202:SF2">
    <property type="entry name" value="FERRIC UPTAKE REGULATION PROTEIN"/>
    <property type="match status" value="1"/>
</dbReference>
<dbReference type="GO" id="GO:0008270">
    <property type="term" value="F:zinc ion binding"/>
    <property type="evidence" value="ECO:0007669"/>
    <property type="project" value="TreeGrafter"/>
</dbReference>
<dbReference type="GO" id="GO:0000976">
    <property type="term" value="F:transcription cis-regulatory region binding"/>
    <property type="evidence" value="ECO:0007669"/>
    <property type="project" value="TreeGrafter"/>
</dbReference>
<evidence type="ECO:0000256" key="1">
    <source>
        <dbReference type="ARBA" id="ARBA00004496"/>
    </source>
</evidence>
<sequence length="154" mass="17315">MFGRYLRENGLPVTPQREAVAVTVFGSDEHLSVEEILDLLRSEGIGAGKATVYRTLELLVKSELVAEHDFGEGFKRYEHRLSAEPNHDHLICLNCTRVVEFKNSELEGLGKSLAKTHDFYITKHKLEMYGLCLECVNAGTEIDQDGITCPIETF</sequence>
<dbReference type="SUPFAM" id="SSF46785">
    <property type="entry name" value="Winged helix' DNA-binding domain"/>
    <property type="match status" value="1"/>
</dbReference>
<dbReference type="Gene3D" id="3.30.1490.190">
    <property type="match status" value="1"/>
</dbReference>
<dbReference type="AlphaFoldDB" id="A0A382H025"/>
<keyword evidence="7" id="KW-0862">Zinc</keyword>
<dbReference type="InterPro" id="IPR036390">
    <property type="entry name" value="WH_DNA-bd_sf"/>
</dbReference>
<evidence type="ECO:0000256" key="5">
    <source>
        <dbReference type="ARBA" id="ARBA00022491"/>
    </source>
</evidence>
<name>A0A382H025_9ZZZZ</name>
<keyword evidence="5" id="KW-0678">Repressor</keyword>
<evidence type="ECO:0000256" key="9">
    <source>
        <dbReference type="ARBA" id="ARBA00023125"/>
    </source>
</evidence>
<keyword evidence="8" id="KW-0805">Transcription regulation</keyword>
<dbReference type="InterPro" id="IPR036388">
    <property type="entry name" value="WH-like_DNA-bd_sf"/>
</dbReference>
<evidence type="ECO:0008006" key="12">
    <source>
        <dbReference type="Google" id="ProtNLM"/>
    </source>
</evidence>
<keyword evidence="4" id="KW-0963">Cytoplasm</keyword>
<dbReference type="InterPro" id="IPR043135">
    <property type="entry name" value="Fur_C"/>
</dbReference>
<reference evidence="11" key="1">
    <citation type="submission" date="2018-05" db="EMBL/GenBank/DDBJ databases">
        <authorList>
            <person name="Lanie J.A."/>
            <person name="Ng W.-L."/>
            <person name="Kazmierczak K.M."/>
            <person name="Andrzejewski T.M."/>
            <person name="Davidsen T.M."/>
            <person name="Wayne K.J."/>
            <person name="Tettelin H."/>
            <person name="Glass J.I."/>
            <person name="Rusch D."/>
            <person name="Podicherti R."/>
            <person name="Tsui H.-C.T."/>
            <person name="Winkler M.E."/>
        </authorList>
    </citation>
    <scope>NUCLEOTIDE SEQUENCE</scope>
</reference>
<comment type="similarity">
    <text evidence="2">Belongs to the Fur family.</text>
</comment>